<evidence type="ECO:0000256" key="3">
    <source>
        <dbReference type="ARBA" id="ARBA00022723"/>
    </source>
</evidence>
<dbReference type="RefSeq" id="WP_212980341.1">
    <property type="nucleotide sequence ID" value="NZ_AP025343.1"/>
</dbReference>
<organism evidence="7 8">
    <name type="scientific">Paenibacillus azoreducens</name>
    <dbReference type="NCBI Taxonomy" id="116718"/>
    <lineage>
        <taxon>Bacteria</taxon>
        <taxon>Bacillati</taxon>
        <taxon>Bacillota</taxon>
        <taxon>Bacilli</taxon>
        <taxon>Bacillales</taxon>
        <taxon>Paenibacillaceae</taxon>
        <taxon>Paenibacillus</taxon>
    </lineage>
</organism>
<dbReference type="GO" id="GO:0008270">
    <property type="term" value="F:zinc ion binding"/>
    <property type="evidence" value="ECO:0007669"/>
    <property type="project" value="InterPro"/>
</dbReference>
<dbReference type="CDD" id="cd07363">
    <property type="entry name" value="45_DOPA_Dioxygenase"/>
    <property type="match status" value="1"/>
</dbReference>
<feature type="domain" description="Extradiol ring-cleavage dioxygenase class III enzyme subunit B" evidence="6">
    <location>
        <begin position="6"/>
        <end position="246"/>
    </location>
</feature>
<gene>
    <name evidence="7" type="ORF">J34TS1_47810</name>
</gene>
<dbReference type="InterPro" id="IPR014436">
    <property type="entry name" value="Extradiol_dOase_DODA"/>
</dbReference>
<keyword evidence="7" id="KW-0223">Dioxygenase</keyword>
<evidence type="ECO:0000256" key="1">
    <source>
        <dbReference type="ARBA" id="ARBA00001947"/>
    </source>
</evidence>
<evidence type="ECO:0000313" key="7">
    <source>
        <dbReference type="EMBL" id="GIO50016.1"/>
    </source>
</evidence>
<dbReference type="AlphaFoldDB" id="A0A919YE65"/>
<comment type="similarity">
    <text evidence="2">Belongs to the DODA-type extradiol aromatic ring-opening dioxygenase family.</text>
</comment>
<dbReference type="PANTHER" id="PTHR30096:SF0">
    <property type="entry name" value="4,5-DOPA DIOXYGENASE EXTRADIOL-LIKE PROTEIN"/>
    <property type="match status" value="1"/>
</dbReference>
<evidence type="ECO:0000313" key="8">
    <source>
        <dbReference type="Proteomes" id="UP000682811"/>
    </source>
</evidence>
<dbReference type="Proteomes" id="UP000682811">
    <property type="component" value="Unassembled WGS sequence"/>
</dbReference>
<reference evidence="7 8" key="1">
    <citation type="submission" date="2021-03" db="EMBL/GenBank/DDBJ databases">
        <title>Antimicrobial resistance genes in bacteria isolated from Japanese honey, and their potential for conferring macrolide and lincosamide resistance in the American foulbrood pathogen Paenibacillus larvae.</title>
        <authorList>
            <person name="Okamoto M."/>
            <person name="Kumagai M."/>
            <person name="Kanamori H."/>
            <person name="Takamatsu D."/>
        </authorList>
    </citation>
    <scope>NUCLEOTIDE SEQUENCE [LARGE SCALE GENOMIC DNA]</scope>
    <source>
        <strain evidence="7 8">J34TS1</strain>
    </source>
</reference>
<evidence type="ECO:0000256" key="2">
    <source>
        <dbReference type="ARBA" id="ARBA00007581"/>
    </source>
</evidence>
<dbReference type="Gene3D" id="3.40.830.10">
    <property type="entry name" value="LigB-like"/>
    <property type="match status" value="1"/>
</dbReference>
<dbReference type="PANTHER" id="PTHR30096">
    <property type="entry name" value="4,5-DOPA DIOXYGENASE EXTRADIOL-LIKE PROTEIN"/>
    <property type="match status" value="1"/>
</dbReference>
<dbReference type="GO" id="GO:0016702">
    <property type="term" value="F:oxidoreductase activity, acting on single donors with incorporation of molecular oxygen, incorporation of two atoms of oxygen"/>
    <property type="evidence" value="ECO:0007669"/>
    <property type="project" value="UniProtKB-ARBA"/>
</dbReference>
<dbReference type="Pfam" id="PF02900">
    <property type="entry name" value="LigB"/>
    <property type="match status" value="1"/>
</dbReference>
<evidence type="ECO:0000256" key="5">
    <source>
        <dbReference type="ARBA" id="ARBA00023002"/>
    </source>
</evidence>
<dbReference type="EMBL" id="BORT01000027">
    <property type="protein sequence ID" value="GIO50016.1"/>
    <property type="molecule type" value="Genomic_DNA"/>
</dbReference>
<proteinExistence type="inferred from homology"/>
<keyword evidence="3" id="KW-0479">Metal-binding</keyword>
<evidence type="ECO:0000256" key="4">
    <source>
        <dbReference type="ARBA" id="ARBA00022833"/>
    </source>
</evidence>
<comment type="cofactor">
    <cofactor evidence="1">
        <name>Zn(2+)</name>
        <dbReference type="ChEBI" id="CHEBI:29105"/>
    </cofactor>
</comment>
<dbReference type="GO" id="GO:0008198">
    <property type="term" value="F:ferrous iron binding"/>
    <property type="evidence" value="ECO:0007669"/>
    <property type="project" value="InterPro"/>
</dbReference>
<name>A0A919YE65_9BACL</name>
<comment type="caution">
    <text evidence="7">The sequence shown here is derived from an EMBL/GenBank/DDBJ whole genome shotgun (WGS) entry which is preliminary data.</text>
</comment>
<keyword evidence="5" id="KW-0560">Oxidoreductase</keyword>
<evidence type="ECO:0000259" key="6">
    <source>
        <dbReference type="Pfam" id="PF02900"/>
    </source>
</evidence>
<protein>
    <submittedName>
        <fullName evidence="7">Dioxygenase</fullName>
    </submittedName>
</protein>
<dbReference type="PIRSF" id="PIRSF006157">
    <property type="entry name" value="Doxgns_DODA"/>
    <property type="match status" value="1"/>
</dbReference>
<sequence>MTLPSLFVAHGSPMLALEDNGYTRFLENLGQELPTPEAIAVFSAHWDTPDQSFSVDESHDTMHDFYGFPEEMYELRYPAPGSAKLSQRIGQLFEAGNLPNQPVRGRGLDHGAWVVLQKMYPDANIPVVELSVDSRRSPAEQYAIGAMLTELRRQDVLIVGSGGLVHNLRLIGQSGGEADPWAVEFDDWVTEQLESWKINELFEYAKKAPHARQAVPSYGSEHFIPLFYAMGAADDDRQAKRLFQDYQYGNLSLNCWMFGS</sequence>
<dbReference type="SUPFAM" id="SSF53213">
    <property type="entry name" value="LigB-like"/>
    <property type="match status" value="1"/>
</dbReference>
<dbReference type="InterPro" id="IPR004183">
    <property type="entry name" value="Xdiol_dOase_suB"/>
</dbReference>
<accession>A0A919YE65</accession>
<keyword evidence="8" id="KW-1185">Reference proteome</keyword>
<keyword evidence="4" id="KW-0862">Zinc</keyword>